<keyword evidence="4" id="KW-1185">Reference proteome</keyword>
<name>A0A835GEB1_SPOEX</name>
<dbReference type="EMBL" id="JACKWZ010000139">
    <property type="protein sequence ID" value="KAF9414208.1"/>
    <property type="molecule type" value="Genomic_DNA"/>
</dbReference>
<gene>
    <name evidence="3" type="ORF">HW555_007821</name>
</gene>
<proteinExistence type="predicted"/>
<reference evidence="3" key="1">
    <citation type="submission" date="2020-08" db="EMBL/GenBank/DDBJ databases">
        <title>Spodoptera exigua strain:BAW_Kor-Di-RS1 Genome sequencing and assembly.</title>
        <authorList>
            <person name="Kim J."/>
            <person name="Nam H.Y."/>
            <person name="Kwon M."/>
            <person name="Choi J.H."/>
            <person name="Cho S.R."/>
            <person name="Kim G.-H."/>
        </authorList>
    </citation>
    <scope>NUCLEOTIDE SEQUENCE</scope>
    <source>
        <strain evidence="3">BAW_Kor-Di-RS1</strain>
        <tissue evidence="3">Whole-body</tissue>
    </source>
</reference>
<feature type="compositionally biased region" description="Pro residues" evidence="1">
    <location>
        <begin position="35"/>
        <end position="51"/>
    </location>
</feature>
<evidence type="ECO:0000313" key="3">
    <source>
        <dbReference type="EMBL" id="KAF9414208.1"/>
    </source>
</evidence>
<keyword evidence="2" id="KW-0732">Signal</keyword>
<evidence type="ECO:0000313" key="4">
    <source>
        <dbReference type="Proteomes" id="UP000648187"/>
    </source>
</evidence>
<dbReference type="AlphaFoldDB" id="A0A835GEB1"/>
<organism evidence="3 4">
    <name type="scientific">Spodoptera exigua</name>
    <name type="common">Beet armyworm</name>
    <name type="synonym">Noctua fulgens</name>
    <dbReference type="NCBI Taxonomy" id="7107"/>
    <lineage>
        <taxon>Eukaryota</taxon>
        <taxon>Metazoa</taxon>
        <taxon>Ecdysozoa</taxon>
        <taxon>Arthropoda</taxon>
        <taxon>Hexapoda</taxon>
        <taxon>Insecta</taxon>
        <taxon>Pterygota</taxon>
        <taxon>Neoptera</taxon>
        <taxon>Endopterygota</taxon>
        <taxon>Lepidoptera</taxon>
        <taxon>Glossata</taxon>
        <taxon>Ditrysia</taxon>
        <taxon>Noctuoidea</taxon>
        <taxon>Noctuidae</taxon>
        <taxon>Amphipyrinae</taxon>
        <taxon>Spodoptera</taxon>
    </lineage>
</organism>
<feature type="signal peptide" evidence="2">
    <location>
        <begin position="1"/>
        <end position="23"/>
    </location>
</feature>
<feature type="chain" id="PRO_5033016645" evidence="2">
    <location>
        <begin position="24"/>
        <end position="216"/>
    </location>
</feature>
<protein>
    <submittedName>
        <fullName evidence="3">Uncharacterized protein</fullName>
    </submittedName>
</protein>
<comment type="caution">
    <text evidence="3">The sequence shown here is derived from an EMBL/GenBank/DDBJ whole genome shotgun (WGS) entry which is preliminary data.</text>
</comment>
<evidence type="ECO:0000256" key="2">
    <source>
        <dbReference type="SAM" id="SignalP"/>
    </source>
</evidence>
<accession>A0A835GEB1</accession>
<sequence>MQGAVTNVKLLTCLVVYASSAHAIMVKFGTKDGPIVPPTPEPTPAPQPYRKPAPVWEERSNDTPDPNAQWRPPFFVPQPRYTNVIFNSPPPPQQLNNAQRFVNAYIPLKAVQQHQRGQVHQPNQPAILGSQSLPGIGLRYFFPAYVQEQNPAKQEDAKFNQIEGAHEPGTMGVDSAHDFQWKYEKDATRRNVRNSLESTVRAPVYQWPVYVPPRHH</sequence>
<evidence type="ECO:0000256" key="1">
    <source>
        <dbReference type="SAM" id="MobiDB-lite"/>
    </source>
</evidence>
<dbReference type="Proteomes" id="UP000648187">
    <property type="component" value="Unassembled WGS sequence"/>
</dbReference>
<feature type="region of interest" description="Disordered" evidence="1">
    <location>
        <begin position="34"/>
        <end position="73"/>
    </location>
</feature>